<accession>A0A5C3M6T7</accession>
<sequence length="251" mass="28059">MPIANSYKPPCVDSIDIYQKNPFDVNCNIPVPTILETNRVKLIPFIPSLHGEPFINAFNTDPNMGRYLPVSFPTVVDFLTLHETFIRSDPGSVWFTIIDKTKPDHDNNLGESVAGVIGVLHSSPVHRTIEIGPVMVLPAFQRTFVSSNAIGLLLNYLLDTQKEGGLGFRRVVWCTNPFNEPSVRAAERLGFVKEGTMRWSWILPTDKKGHTIEEGSERGEGDGRDSVVLAICWDNWEDGVKAHVKMAMDRV</sequence>
<dbReference type="InterPro" id="IPR051908">
    <property type="entry name" value="Ribosomal_N-acetyltransferase"/>
</dbReference>
<gene>
    <name evidence="2" type="ORF">BDQ12DRAFT_680828</name>
</gene>
<dbReference type="AlphaFoldDB" id="A0A5C3M6T7"/>
<protein>
    <submittedName>
        <fullName evidence="2">Acyl-CoA N-acyltransferase</fullName>
    </submittedName>
</protein>
<dbReference type="GO" id="GO:0008999">
    <property type="term" value="F:protein-N-terminal-alanine acetyltransferase activity"/>
    <property type="evidence" value="ECO:0007669"/>
    <property type="project" value="TreeGrafter"/>
</dbReference>
<evidence type="ECO:0000259" key="1">
    <source>
        <dbReference type="PROSITE" id="PS51186"/>
    </source>
</evidence>
<evidence type="ECO:0000313" key="2">
    <source>
        <dbReference type="EMBL" id="TFK40365.1"/>
    </source>
</evidence>
<dbReference type="Pfam" id="PF13302">
    <property type="entry name" value="Acetyltransf_3"/>
    <property type="match status" value="1"/>
</dbReference>
<name>A0A5C3M6T7_9AGAR</name>
<dbReference type="SUPFAM" id="SSF55729">
    <property type="entry name" value="Acyl-CoA N-acyltransferases (Nat)"/>
    <property type="match status" value="1"/>
</dbReference>
<dbReference type="STRING" id="68775.A0A5C3M6T7"/>
<dbReference type="PANTHER" id="PTHR43441:SF5">
    <property type="entry name" value="FAMILY ACETYLTRANSFERASE, PUTATIVE-RELATED"/>
    <property type="match status" value="1"/>
</dbReference>
<dbReference type="PANTHER" id="PTHR43441">
    <property type="entry name" value="RIBOSOMAL-PROTEIN-SERINE ACETYLTRANSFERASE"/>
    <property type="match status" value="1"/>
</dbReference>
<feature type="domain" description="N-acetyltransferase" evidence="1">
    <location>
        <begin position="65"/>
        <end position="213"/>
    </location>
</feature>
<organism evidence="2 3">
    <name type="scientific">Crucibulum laeve</name>
    <dbReference type="NCBI Taxonomy" id="68775"/>
    <lineage>
        <taxon>Eukaryota</taxon>
        <taxon>Fungi</taxon>
        <taxon>Dikarya</taxon>
        <taxon>Basidiomycota</taxon>
        <taxon>Agaricomycotina</taxon>
        <taxon>Agaricomycetes</taxon>
        <taxon>Agaricomycetidae</taxon>
        <taxon>Agaricales</taxon>
        <taxon>Agaricineae</taxon>
        <taxon>Nidulariaceae</taxon>
        <taxon>Crucibulum</taxon>
    </lineage>
</organism>
<dbReference type="InterPro" id="IPR016181">
    <property type="entry name" value="Acyl_CoA_acyltransferase"/>
</dbReference>
<keyword evidence="2" id="KW-0808">Transferase</keyword>
<evidence type="ECO:0000313" key="3">
    <source>
        <dbReference type="Proteomes" id="UP000308652"/>
    </source>
</evidence>
<keyword evidence="3" id="KW-1185">Reference proteome</keyword>
<feature type="non-terminal residue" evidence="2">
    <location>
        <position position="1"/>
    </location>
</feature>
<dbReference type="InterPro" id="IPR000182">
    <property type="entry name" value="GNAT_dom"/>
</dbReference>
<reference evidence="2 3" key="1">
    <citation type="journal article" date="2019" name="Nat. Ecol. Evol.">
        <title>Megaphylogeny resolves global patterns of mushroom evolution.</title>
        <authorList>
            <person name="Varga T."/>
            <person name="Krizsan K."/>
            <person name="Foldi C."/>
            <person name="Dima B."/>
            <person name="Sanchez-Garcia M."/>
            <person name="Sanchez-Ramirez S."/>
            <person name="Szollosi G.J."/>
            <person name="Szarkandi J.G."/>
            <person name="Papp V."/>
            <person name="Albert L."/>
            <person name="Andreopoulos W."/>
            <person name="Angelini C."/>
            <person name="Antonin V."/>
            <person name="Barry K.W."/>
            <person name="Bougher N.L."/>
            <person name="Buchanan P."/>
            <person name="Buyck B."/>
            <person name="Bense V."/>
            <person name="Catcheside P."/>
            <person name="Chovatia M."/>
            <person name="Cooper J."/>
            <person name="Damon W."/>
            <person name="Desjardin D."/>
            <person name="Finy P."/>
            <person name="Geml J."/>
            <person name="Haridas S."/>
            <person name="Hughes K."/>
            <person name="Justo A."/>
            <person name="Karasinski D."/>
            <person name="Kautmanova I."/>
            <person name="Kiss B."/>
            <person name="Kocsube S."/>
            <person name="Kotiranta H."/>
            <person name="LaButti K.M."/>
            <person name="Lechner B.E."/>
            <person name="Liimatainen K."/>
            <person name="Lipzen A."/>
            <person name="Lukacs Z."/>
            <person name="Mihaltcheva S."/>
            <person name="Morgado L.N."/>
            <person name="Niskanen T."/>
            <person name="Noordeloos M.E."/>
            <person name="Ohm R.A."/>
            <person name="Ortiz-Santana B."/>
            <person name="Ovrebo C."/>
            <person name="Racz N."/>
            <person name="Riley R."/>
            <person name="Savchenko A."/>
            <person name="Shiryaev A."/>
            <person name="Soop K."/>
            <person name="Spirin V."/>
            <person name="Szebenyi C."/>
            <person name="Tomsovsky M."/>
            <person name="Tulloss R.E."/>
            <person name="Uehling J."/>
            <person name="Grigoriev I.V."/>
            <person name="Vagvolgyi C."/>
            <person name="Papp T."/>
            <person name="Martin F.M."/>
            <person name="Miettinen O."/>
            <person name="Hibbett D.S."/>
            <person name="Nagy L.G."/>
        </authorList>
    </citation>
    <scope>NUCLEOTIDE SEQUENCE [LARGE SCALE GENOMIC DNA]</scope>
    <source>
        <strain evidence="2 3">CBS 166.37</strain>
    </source>
</reference>
<keyword evidence="2" id="KW-0012">Acyltransferase</keyword>
<dbReference type="Gene3D" id="3.40.630.30">
    <property type="match status" value="1"/>
</dbReference>
<dbReference type="PROSITE" id="PS51186">
    <property type="entry name" value="GNAT"/>
    <property type="match status" value="1"/>
</dbReference>
<dbReference type="EMBL" id="ML213597">
    <property type="protein sequence ID" value="TFK40365.1"/>
    <property type="molecule type" value="Genomic_DNA"/>
</dbReference>
<proteinExistence type="predicted"/>
<dbReference type="OrthoDB" id="41238at2759"/>
<dbReference type="GO" id="GO:1990189">
    <property type="term" value="F:protein N-terminal-serine acetyltransferase activity"/>
    <property type="evidence" value="ECO:0007669"/>
    <property type="project" value="TreeGrafter"/>
</dbReference>
<dbReference type="Proteomes" id="UP000308652">
    <property type="component" value="Unassembled WGS sequence"/>
</dbReference>